<reference evidence="2" key="1">
    <citation type="journal article" date="2021" name="PeerJ">
        <title>Extensive microbial diversity within the chicken gut microbiome revealed by metagenomics and culture.</title>
        <authorList>
            <person name="Gilroy R."/>
            <person name="Ravi A."/>
            <person name="Getino M."/>
            <person name="Pursley I."/>
            <person name="Horton D.L."/>
            <person name="Alikhan N.F."/>
            <person name="Baker D."/>
            <person name="Gharbi K."/>
            <person name="Hall N."/>
            <person name="Watson M."/>
            <person name="Adriaenssens E.M."/>
            <person name="Foster-Nyarko E."/>
            <person name="Jarju S."/>
            <person name="Secka A."/>
            <person name="Antonio M."/>
            <person name="Oren A."/>
            <person name="Chaudhuri R.R."/>
            <person name="La Ragione R."/>
            <person name="Hildebrand F."/>
            <person name="Pallen M.J."/>
        </authorList>
    </citation>
    <scope>NUCLEOTIDE SEQUENCE</scope>
    <source>
        <strain evidence="2">ChiHejej3B27-3195</strain>
    </source>
</reference>
<dbReference type="SUPFAM" id="SSF55729">
    <property type="entry name" value="Acyl-CoA N-acyltransferases (Nat)"/>
    <property type="match status" value="1"/>
</dbReference>
<dbReference type="Pfam" id="PF13312">
    <property type="entry name" value="DUF4081"/>
    <property type="match status" value="1"/>
</dbReference>
<dbReference type="InterPro" id="IPR000182">
    <property type="entry name" value="GNAT_dom"/>
</dbReference>
<dbReference type="InterPro" id="IPR025289">
    <property type="entry name" value="DUF4081"/>
</dbReference>
<sequence>MLKQRAPLWSPSAETLAARVHRATAGAARLLGPGDTPALKELLARDAIANVSVSALMDVRGSAGPGKGRNAAFFIGIDDPAGGLESACWVGSNAIPIGASAQDAALFGYVARDLRRRFSSIYGPAEAVLALYEATGWESAREVRADQPLMVMRAASEIASAQGLRESQPEDFKAVEKACAAMFTEELGFSPYTQGSSEYRARIKGLIDTGHSLIWREAPTDHGWRHREGKILFKAEFGAVTSAAVQVQGVWVDPDHRGEGLSVAGMAAVVDWGLRLAPRVSLYVNDYNTAALRTYRRVGFEQVGSFATVLF</sequence>
<keyword evidence="2" id="KW-0012">Acyltransferase</keyword>
<keyword evidence="2" id="KW-0808">Transferase</keyword>
<evidence type="ECO:0000313" key="2">
    <source>
        <dbReference type="EMBL" id="HIX00897.1"/>
    </source>
</evidence>
<gene>
    <name evidence="2" type="ORF">H9871_12235</name>
</gene>
<dbReference type="PROSITE" id="PS51186">
    <property type="entry name" value="GNAT"/>
    <property type="match status" value="1"/>
</dbReference>
<dbReference type="Pfam" id="PF00583">
    <property type="entry name" value="Acetyltransf_1"/>
    <property type="match status" value="1"/>
</dbReference>
<feature type="domain" description="N-acetyltransferase" evidence="1">
    <location>
        <begin position="162"/>
        <end position="311"/>
    </location>
</feature>
<evidence type="ECO:0000313" key="3">
    <source>
        <dbReference type="Proteomes" id="UP000824151"/>
    </source>
</evidence>
<evidence type="ECO:0000259" key="1">
    <source>
        <dbReference type="PROSITE" id="PS51186"/>
    </source>
</evidence>
<dbReference type="GO" id="GO:0016747">
    <property type="term" value="F:acyltransferase activity, transferring groups other than amino-acyl groups"/>
    <property type="evidence" value="ECO:0007669"/>
    <property type="project" value="InterPro"/>
</dbReference>
<reference evidence="2" key="2">
    <citation type="submission" date="2021-04" db="EMBL/GenBank/DDBJ databases">
        <authorList>
            <person name="Gilroy R."/>
        </authorList>
    </citation>
    <scope>NUCLEOTIDE SEQUENCE</scope>
    <source>
        <strain evidence="2">ChiHejej3B27-3195</strain>
    </source>
</reference>
<comment type="caution">
    <text evidence="2">The sequence shown here is derived from an EMBL/GenBank/DDBJ whole genome shotgun (WGS) entry which is preliminary data.</text>
</comment>
<proteinExistence type="predicted"/>
<dbReference type="EMBL" id="DXGD01000453">
    <property type="protein sequence ID" value="HIX00897.1"/>
    <property type="molecule type" value="Genomic_DNA"/>
</dbReference>
<dbReference type="AlphaFoldDB" id="A0A9D2A9J7"/>
<dbReference type="PANTHER" id="PTHR43072:SF54">
    <property type="entry name" value="GCN5-RELATED N-ACETYLTRANSFERASE"/>
    <property type="match status" value="1"/>
</dbReference>
<organism evidence="2 3">
    <name type="scientific">Candidatus Nesterenkonia stercoripullorum</name>
    <dbReference type="NCBI Taxonomy" id="2838701"/>
    <lineage>
        <taxon>Bacteria</taxon>
        <taxon>Bacillati</taxon>
        <taxon>Actinomycetota</taxon>
        <taxon>Actinomycetes</taxon>
        <taxon>Micrococcales</taxon>
        <taxon>Micrococcaceae</taxon>
        <taxon>Nesterenkonia</taxon>
    </lineage>
</organism>
<dbReference type="Proteomes" id="UP000824151">
    <property type="component" value="Unassembled WGS sequence"/>
</dbReference>
<accession>A0A9D2A9J7</accession>
<protein>
    <submittedName>
        <fullName evidence="2">GNAT family N-acetyltransferase</fullName>
        <ecNumber evidence="2">2.3.1.-</ecNumber>
    </submittedName>
</protein>
<dbReference type="PANTHER" id="PTHR43072">
    <property type="entry name" value="N-ACETYLTRANSFERASE"/>
    <property type="match status" value="1"/>
</dbReference>
<dbReference type="InterPro" id="IPR016181">
    <property type="entry name" value="Acyl_CoA_acyltransferase"/>
</dbReference>
<dbReference type="Gene3D" id="3.40.630.30">
    <property type="match status" value="1"/>
</dbReference>
<dbReference type="EC" id="2.3.1.-" evidence="2"/>
<name>A0A9D2A9J7_9MICC</name>